<evidence type="ECO:0008006" key="3">
    <source>
        <dbReference type="Google" id="ProtNLM"/>
    </source>
</evidence>
<dbReference type="eggNOG" id="COG0457">
    <property type="taxonomic scope" value="Bacteria"/>
</dbReference>
<dbReference type="OrthoDB" id="5180013at2"/>
<protein>
    <recommendedName>
        <fullName evidence="3">DUF4071 domain-containing protein</fullName>
    </recommendedName>
</protein>
<dbReference type="Proteomes" id="UP000037251">
    <property type="component" value="Unassembled WGS sequence"/>
</dbReference>
<reference evidence="2" key="1">
    <citation type="submission" date="2015-07" db="EMBL/GenBank/DDBJ databases">
        <authorList>
            <person name="Ju K.-S."/>
            <person name="Doroghazi J.R."/>
            <person name="Metcalf W.W."/>
        </authorList>
    </citation>
    <scope>NUCLEOTIDE SEQUENCE [LARGE SCALE GENOMIC DNA]</scope>
    <source>
        <strain evidence="2">NRRL 2290</strain>
    </source>
</reference>
<gene>
    <name evidence="1" type="ORF">ADK37_21610</name>
</gene>
<accession>A0A0L8L6D6</accession>
<sequence>MIVVFTGRRPSGPDGVLPDSAVGWLEERLKLLFAGLRPRLAVGSAAAGTDLLAAGAALRAGIPVDLLVTEDPEAFVAASVADRGRQWEERYRTLTARAEAALIPVPGAQADDDGFRAVNQAILRHARDRRGESAQPADDPEELVVVAVTEGDREGEDHTGSLIRAAQANGDLVLRLSPSQSQAGAPTAFVAMPYGGKADATRELKRFEADETWHRVLVPALLGSGYRPIRTDLEAGLKSIDARMLHSINTADLFVADLATLNPNVLWELGVRHAWRPAATLLMAPHWVTPPFDLGHSTIQRYERGMKKVSDRQAVEAIRKLQSALSAARGADSPVWAVFPALEPVQLPPDADVELFARLTRYSEEISLAAALRDAPKLLEIAGKVRKDGLSDSNCHAQLEQIGLALVQLGKLEAGRKLLKPLAEADAVFDRVRMQQGYAFTLIHREGTSEERLEYLREAERRLLALDGLHPGSSETWGLLGSAAKRAFELAFKLGGKKLASPHLARAIEAYHSGMVADPGDYYPGINALALVRVRGHHFGGGRGDAALAQSLLPVVRFAVERRPISPQDTWEHATLAELAVHHHLLQEDVALEPPAEALCHYRYAVQYADGAEVSSMRRQLDLLLAVGDPTEVIEPLLAVLSAAAEGNTL</sequence>
<keyword evidence="2" id="KW-1185">Reference proteome</keyword>
<proteinExistence type="predicted"/>
<organism evidence="1 2">
    <name type="scientific">Streptomyces resistomycificus</name>
    <dbReference type="NCBI Taxonomy" id="67356"/>
    <lineage>
        <taxon>Bacteria</taxon>
        <taxon>Bacillati</taxon>
        <taxon>Actinomycetota</taxon>
        <taxon>Actinomycetes</taxon>
        <taxon>Kitasatosporales</taxon>
        <taxon>Streptomycetaceae</taxon>
        <taxon>Streptomyces</taxon>
        <taxon>Streptomyces aurantiacus group</taxon>
    </lineage>
</organism>
<dbReference type="AlphaFoldDB" id="A0A0L8L6D6"/>
<dbReference type="Pfam" id="PF20308">
    <property type="entry name" value="TPR-S"/>
    <property type="match status" value="1"/>
</dbReference>
<dbReference type="InterPro" id="IPR046880">
    <property type="entry name" value="TPR-S"/>
</dbReference>
<dbReference type="RefSeq" id="WP_030039575.1">
    <property type="nucleotide sequence ID" value="NZ_KL575592.1"/>
</dbReference>
<dbReference type="STRING" id="67356.AQJ84_28890"/>
<evidence type="ECO:0000313" key="2">
    <source>
        <dbReference type="Proteomes" id="UP000037251"/>
    </source>
</evidence>
<dbReference type="EMBL" id="LGUS01000170">
    <property type="protein sequence ID" value="KOG33717.1"/>
    <property type="molecule type" value="Genomic_DNA"/>
</dbReference>
<name>A0A0L8L6D6_9ACTN</name>
<evidence type="ECO:0000313" key="1">
    <source>
        <dbReference type="EMBL" id="KOG33717.1"/>
    </source>
</evidence>
<comment type="caution">
    <text evidence="1">The sequence shown here is derived from an EMBL/GenBank/DDBJ whole genome shotgun (WGS) entry which is preliminary data.</text>
</comment>
<dbReference type="PATRIC" id="fig|67356.5.peg.4597"/>